<dbReference type="SUPFAM" id="SSF55945">
    <property type="entry name" value="TATA-box binding protein-like"/>
    <property type="match status" value="1"/>
</dbReference>
<dbReference type="InterPro" id="IPR011257">
    <property type="entry name" value="DNA_glycosylase"/>
</dbReference>
<dbReference type="InterPro" id="IPR003265">
    <property type="entry name" value="HhH-GPD_domain"/>
</dbReference>
<protein>
    <recommendedName>
        <fullName evidence="2">DNA-3-methyladenine glycosylase II</fullName>
        <ecNumber evidence="2">3.2.2.21</ecNumber>
    </recommendedName>
</protein>
<reference evidence="7" key="1">
    <citation type="journal article" date="2021" name="Front. Microbiol.">
        <title>Comprehensive Comparative Genomics and Phenotyping of Methylobacterium Species.</title>
        <authorList>
            <person name="Alessa O."/>
            <person name="Ogura Y."/>
            <person name="Fujitani Y."/>
            <person name="Takami H."/>
            <person name="Hayashi T."/>
            <person name="Sahin N."/>
            <person name="Tani A."/>
        </authorList>
    </citation>
    <scope>NUCLEOTIDE SEQUENCE</scope>
    <source>
        <strain evidence="7">LMG 23639</strain>
    </source>
</reference>
<dbReference type="Gene3D" id="1.10.1670.10">
    <property type="entry name" value="Helix-hairpin-Helix base-excision DNA repair enzymes (C-terminal)"/>
    <property type="match status" value="1"/>
</dbReference>
<dbReference type="EC" id="3.2.2.21" evidence="2"/>
<evidence type="ECO:0000259" key="5">
    <source>
        <dbReference type="SMART" id="SM00478"/>
    </source>
</evidence>
<evidence type="ECO:0000256" key="1">
    <source>
        <dbReference type="ARBA" id="ARBA00000086"/>
    </source>
</evidence>
<dbReference type="Proteomes" id="UP001055102">
    <property type="component" value="Unassembled WGS sequence"/>
</dbReference>
<dbReference type="InterPro" id="IPR037046">
    <property type="entry name" value="AlkA_N_sf"/>
</dbReference>
<proteinExistence type="predicted"/>
<dbReference type="PANTHER" id="PTHR43003">
    <property type="entry name" value="DNA-3-METHYLADENINE GLYCOSYLASE"/>
    <property type="match status" value="1"/>
</dbReference>
<evidence type="ECO:0000256" key="3">
    <source>
        <dbReference type="ARBA" id="ARBA00022763"/>
    </source>
</evidence>
<dbReference type="CDD" id="cd00056">
    <property type="entry name" value="ENDO3c"/>
    <property type="match status" value="1"/>
</dbReference>
<keyword evidence="4" id="KW-0234">DNA repair</keyword>
<evidence type="ECO:0000313" key="8">
    <source>
        <dbReference type="Proteomes" id="UP001055102"/>
    </source>
</evidence>
<comment type="catalytic activity">
    <reaction evidence="1">
        <text>Hydrolysis of alkylated DNA, releasing 3-methyladenine, 3-methylguanine, 7-methylguanine and 7-methyladenine.</text>
        <dbReference type="EC" id="3.2.2.21"/>
    </reaction>
</comment>
<dbReference type="InterPro" id="IPR023170">
    <property type="entry name" value="HhH_base_excis_C"/>
</dbReference>
<dbReference type="SMART" id="SM01009">
    <property type="entry name" value="AlkA_N"/>
    <property type="match status" value="1"/>
</dbReference>
<keyword evidence="8" id="KW-1185">Reference proteome</keyword>
<dbReference type="Gene3D" id="3.30.310.20">
    <property type="entry name" value="DNA-3-methyladenine glycosylase AlkA, N-terminal domain"/>
    <property type="match status" value="1"/>
</dbReference>
<dbReference type="InterPro" id="IPR051912">
    <property type="entry name" value="Alkylbase_DNA_Glycosylase/TA"/>
</dbReference>
<evidence type="ECO:0000313" key="7">
    <source>
        <dbReference type="EMBL" id="GJE08049.1"/>
    </source>
</evidence>
<dbReference type="Pfam" id="PF06029">
    <property type="entry name" value="AlkA_N"/>
    <property type="match status" value="1"/>
</dbReference>
<dbReference type="Gene3D" id="1.10.340.30">
    <property type="entry name" value="Hypothetical protein, domain 2"/>
    <property type="match status" value="1"/>
</dbReference>
<keyword evidence="3" id="KW-0227">DNA damage</keyword>
<accession>A0ABQ4T207</accession>
<dbReference type="PANTHER" id="PTHR43003:SF13">
    <property type="entry name" value="DNA-3-METHYLADENINE GLYCOSYLASE 2"/>
    <property type="match status" value="1"/>
</dbReference>
<comment type="caution">
    <text evidence="7">The sequence shown here is derived from an EMBL/GenBank/DDBJ whole genome shotgun (WGS) entry which is preliminary data.</text>
</comment>
<reference evidence="7" key="2">
    <citation type="submission" date="2021-08" db="EMBL/GenBank/DDBJ databases">
        <authorList>
            <person name="Tani A."/>
            <person name="Ola A."/>
            <person name="Ogura Y."/>
            <person name="Katsura K."/>
            <person name="Hayashi T."/>
        </authorList>
    </citation>
    <scope>NUCLEOTIDE SEQUENCE</scope>
    <source>
        <strain evidence="7">LMG 23639</strain>
    </source>
</reference>
<organism evidence="7 8">
    <name type="scientific">Methylobacterium jeotgali</name>
    <dbReference type="NCBI Taxonomy" id="381630"/>
    <lineage>
        <taxon>Bacteria</taxon>
        <taxon>Pseudomonadati</taxon>
        <taxon>Pseudomonadota</taxon>
        <taxon>Alphaproteobacteria</taxon>
        <taxon>Hyphomicrobiales</taxon>
        <taxon>Methylobacteriaceae</taxon>
        <taxon>Methylobacterium</taxon>
    </lineage>
</organism>
<evidence type="ECO:0000259" key="6">
    <source>
        <dbReference type="SMART" id="SM01009"/>
    </source>
</evidence>
<evidence type="ECO:0000256" key="2">
    <source>
        <dbReference type="ARBA" id="ARBA00012000"/>
    </source>
</evidence>
<dbReference type="RefSeq" id="WP_238277506.1">
    <property type="nucleotide sequence ID" value="NZ_BPQR01000060.1"/>
</dbReference>
<dbReference type="EMBL" id="BPQR01000060">
    <property type="protein sequence ID" value="GJE08049.1"/>
    <property type="molecule type" value="Genomic_DNA"/>
</dbReference>
<dbReference type="SMART" id="SM00478">
    <property type="entry name" value="ENDO3c"/>
    <property type="match status" value="1"/>
</dbReference>
<feature type="domain" description="DNA-3-methyladenine glycosylase AlkA N-terminal" evidence="6">
    <location>
        <begin position="1"/>
        <end position="119"/>
    </location>
</feature>
<name>A0ABQ4T207_9HYPH</name>
<dbReference type="InterPro" id="IPR010316">
    <property type="entry name" value="AlkA_N"/>
</dbReference>
<evidence type="ECO:0000256" key="4">
    <source>
        <dbReference type="ARBA" id="ARBA00023204"/>
    </source>
</evidence>
<sequence length="299" mass="31266">MRIPVAAPYDWTFLAGFLGARAIPGVEAVTPGRYARTVRLAGRPGRLTVEPDDAGACTCLAVALEHPDPDALLLARPRIEALFDTRADPAVIGAHLSRDPGLAPHVARRPGLRVPGAWDGFEMAVRAILGQQVSVGAATILAGRLVACFGEPLEDPGGTGLVRLFPGPEALAEADLAPVLRMPGARAAAIRGLAVAVLSDPDLLRPGTPLEEAVARLRGLRGIGEWTARYVALRALKEPDAWPAGDVGLMRALGAGRGRAGAAMLAARSAPWSPWRAYAALHLWTQDSLEVGIVEQAAG</sequence>
<feature type="domain" description="HhH-GPD" evidence="5">
    <location>
        <begin position="129"/>
        <end position="288"/>
    </location>
</feature>
<dbReference type="SUPFAM" id="SSF48150">
    <property type="entry name" value="DNA-glycosylase"/>
    <property type="match status" value="1"/>
</dbReference>
<gene>
    <name evidence="7" type="primary">alkA</name>
    <name evidence="7" type="ORF">AOPFMNJM_3382</name>
</gene>